<evidence type="ECO:0000256" key="1">
    <source>
        <dbReference type="ARBA" id="ARBA00004123"/>
    </source>
</evidence>
<name>A0A067S926_GALM3</name>
<dbReference type="GO" id="GO:0140658">
    <property type="term" value="F:ATP-dependent chromatin remodeler activity"/>
    <property type="evidence" value="ECO:0007669"/>
    <property type="project" value="TreeGrafter"/>
</dbReference>
<sequence length="739" mass="83570">MVIESEYDGQAPMEKDELISDREDEEPQRRKAGYGAEAGEESESEVREDDEGRLQMKRKAVDKAKIAGAVTRYSCLLGQRELLKNFVDIKKASDPEYAAILDSQPKLKGPSRKKSNQLLLNGMLADEMVPGKSISFLAYLNTTATFPGPASSSSSSNSCRTEEPANIIATRFIPQEFMVCITSYGVCLIKQSASKKFSTLGYIAIDDVHRIKDVDSILSQVDRAFSSRGRLLITFLQKDLEAEGMVEEEKSKRDVEAPHKILRPFLLRRVKTDSWKGLLPNKEINIYLGLKEMWRRYYRLVLEKDIITVNGLQEMKTRLINVVMQLPKVTRHPYLFGGTVKPGASYTTDERFNQNSGKMLVDKLLSSMKEKGPQALIFSQMSRRVFDILKNYGLVLAVHGGDELMEMMTHGGEKIINFTTAELLINADINAIIQPGEERTIELNSNYDGLNVEDLNNSKSEALVQQWDGDSHCRENGTWLYHESPIVIETRTQDFQFFLVELSVLQGCELAAHKRLNGIPAVALSSSAGYRPNLSTTTISSKGSVYQTRFRQSESSRLPAAGQGSRDLQRSADDITLAGEIRDKSVEDVEKYWMKTTRPCRIKVRIEEGEAKRRKRENLENPLSKKIHSMRFPMQEQELNYLTTKGKVYSEEEDRYLLCQLYNYGIQPDDVWLVLQDSVAAGVAETLLGMIEKDEKTRLTKEAKLKLTKGKKRVIEEVQKVESRPPTPAETVSAKKKKT</sequence>
<feature type="region of interest" description="Disordered" evidence="5">
    <location>
        <begin position="717"/>
        <end position="739"/>
    </location>
</feature>
<dbReference type="Pfam" id="PF00176">
    <property type="entry name" value="SNF2-rel_dom"/>
    <property type="match status" value="1"/>
</dbReference>
<dbReference type="AlphaFoldDB" id="A0A067S926"/>
<accession>A0A067S926</accession>
<evidence type="ECO:0000259" key="6">
    <source>
        <dbReference type="Pfam" id="PF00176"/>
    </source>
</evidence>
<keyword evidence="3" id="KW-0067">ATP-binding</keyword>
<dbReference type="PANTHER" id="PTHR45623:SF49">
    <property type="entry name" value="SWI_SNF-RELATED MATRIX-ASSOCIATED ACTIN-DEPENDENT REGULATOR OF CHROMATIN SUBFAMILY A MEMBER 5"/>
    <property type="match status" value="1"/>
</dbReference>
<dbReference type="EMBL" id="KL142415">
    <property type="protein sequence ID" value="KDR67341.1"/>
    <property type="molecule type" value="Genomic_DNA"/>
</dbReference>
<dbReference type="GO" id="GO:0000785">
    <property type="term" value="C:chromatin"/>
    <property type="evidence" value="ECO:0007669"/>
    <property type="project" value="TreeGrafter"/>
</dbReference>
<dbReference type="STRING" id="685588.A0A067S926"/>
<dbReference type="InterPro" id="IPR000330">
    <property type="entry name" value="SNF2_N"/>
</dbReference>
<dbReference type="GO" id="GO:0042393">
    <property type="term" value="F:histone binding"/>
    <property type="evidence" value="ECO:0007669"/>
    <property type="project" value="TreeGrafter"/>
</dbReference>
<feature type="compositionally biased region" description="Acidic residues" evidence="5">
    <location>
        <begin position="38"/>
        <end position="49"/>
    </location>
</feature>
<dbReference type="Pfam" id="PF09111">
    <property type="entry name" value="SLIDE"/>
    <property type="match status" value="1"/>
</dbReference>
<dbReference type="OrthoDB" id="5857104at2759"/>
<evidence type="ECO:0000313" key="8">
    <source>
        <dbReference type="EMBL" id="KDR67341.1"/>
    </source>
</evidence>
<organism evidence="8 9">
    <name type="scientific">Galerina marginata (strain CBS 339.88)</name>
    <dbReference type="NCBI Taxonomy" id="685588"/>
    <lineage>
        <taxon>Eukaryota</taxon>
        <taxon>Fungi</taxon>
        <taxon>Dikarya</taxon>
        <taxon>Basidiomycota</taxon>
        <taxon>Agaricomycotina</taxon>
        <taxon>Agaricomycetes</taxon>
        <taxon>Agaricomycetidae</taxon>
        <taxon>Agaricales</taxon>
        <taxon>Agaricineae</taxon>
        <taxon>Strophariaceae</taxon>
        <taxon>Galerina</taxon>
    </lineage>
</organism>
<feature type="domain" description="SLIDE" evidence="7">
    <location>
        <begin position="601"/>
        <end position="679"/>
    </location>
</feature>
<dbReference type="InterPro" id="IPR015195">
    <property type="entry name" value="SLIDE"/>
</dbReference>
<reference evidence="9" key="1">
    <citation type="journal article" date="2014" name="Proc. Natl. Acad. Sci. U.S.A.">
        <title>Extensive sampling of basidiomycete genomes demonstrates inadequacy of the white-rot/brown-rot paradigm for wood decay fungi.</title>
        <authorList>
            <person name="Riley R."/>
            <person name="Salamov A.A."/>
            <person name="Brown D.W."/>
            <person name="Nagy L.G."/>
            <person name="Floudas D."/>
            <person name="Held B.W."/>
            <person name="Levasseur A."/>
            <person name="Lombard V."/>
            <person name="Morin E."/>
            <person name="Otillar R."/>
            <person name="Lindquist E.A."/>
            <person name="Sun H."/>
            <person name="LaButti K.M."/>
            <person name="Schmutz J."/>
            <person name="Jabbour D."/>
            <person name="Luo H."/>
            <person name="Baker S.E."/>
            <person name="Pisabarro A.G."/>
            <person name="Walton J.D."/>
            <person name="Blanchette R.A."/>
            <person name="Henrissat B."/>
            <person name="Martin F."/>
            <person name="Cullen D."/>
            <person name="Hibbett D.S."/>
            <person name="Grigoriev I.V."/>
        </authorList>
    </citation>
    <scope>NUCLEOTIDE SEQUENCE [LARGE SCALE GENOMIC DNA]</scope>
    <source>
        <strain evidence="9">CBS 339.88</strain>
    </source>
</reference>
<keyword evidence="9" id="KW-1185">Reference proteome</keyword>
<dbReference type="Gene3D" id="1.10.10.60">
    <property type="entry name" value="Homeodomain-like"/>
    <property type="match status" value="1"/>
</dbReference>
<evidence type="ECO:0000256" key="4">
    <source>
        <dbReference type="ARBA" id="ARBA00023242"/>
    </source>
</evidence>
<dbReference type="HOGENOM" id="CLU_000315_0_2_1"/>
<dbReference type="SUPFAM" id="SSF46689">
    <property type="entry name" value="Homeodomain-like"/>
    <property type="match status" value="1"/>
</dbReference>
<dbReference type="Gene3D" id="3.40.50.300">
    <property type="entry name" value="P-loop containing nucleotide triphosphate hydrolases"/>
    <property type="match status" value="1"/>
</dbReference>
<comment type="subcellular location">
    <subcellularLocation>
        <location evidence="1">Nucleus</location>
    </subcellularLocation>
</comment>
<evidence type="ECO:0000256" key="5">
    <source>
        <dbReference type="SAM" id="MobiDB-lite"/>
    </source>
</evidence>
<dbReference type="SUPFAM" id="SSF52540">
    <property type="entry name" value="P-loop containing nucleoside triphosphate hydrolases"/>
    <property type="match status" value="1"/>
</dbReference>
<keyword evidence="2" id="KW-0547">Nucleotide-binding</keyword>
<dbReference type="GO" id="GO:0003682">
    <property type="term" value="F:chromatin binding"/>
    <property type="evidence" value="ECO:0007669"/>
    <property type="project" value="TreeGrafter"/>
</dbReference>
<evidence type="ECO:0000259" key="7">
    <source>
        <dbReference type="Pfam" id="PF09111"/>
    </source>
</evidence>
<dbReference type="GO" id="GO:0016887">
    <property type="term" value="F:ATP hydrolysis activity"/>
    <property type="evidence" value="ECO:0007669"/>
    <property type="project" value="TreeGrafter"/>
</dbReference>
<dbReference type="InterPro" id="IPR027417">
    <property type="entry name" value="P-loop_NTPase"/>
</dbReference>
<evidence type="ECO:0000256" key="2">
    <source>
        <dbReference type="ARBA" id="ARBA00022741"/>
    </source>
</evidence>
<dbReference type="Proteomes" id="UP000027222">
    <property type="component" value="Unassembled WGS sequence"/>
</dbReference>
<proteinExistence type="predicted"/>
<dbReference type="GO" id="GO:0034728">
    <property type="term" value="P:nucleosome organization"/>
    <property type="evidence" value="ECO:0007669"/>
    <property type="project" value="TreeGrafter"/>
</dbReference>
<dbReference type="GO" id="GO:0003677">
    <property type="term" value="F:DNA binding"/>
    <property type="evidence" value="ECO:0007669"/>
    <property type="project" value="InterPro"/>
</dbReference>
<evidence type="ECO:0000313" key="9">
    <source>
        <dbReference type="Proteomes" id="UP000027222"/>
    </source>
</evidence>
<dbReference type="PANTHER" id="PTHR45623">
    <property type="entry name" value="CHROMODOMAIN-HELICASE-DNA-BINDING PROTEIN 3-RELATED-RELATED"/>
    <property type="match status" value="1"/>
</dbReference>
<dbReference type="GO" id="GO:0005524">
    <property type="term" value="F:ATP binding"/>
    <property type="evidence" value="ECO:0007669"/>
    <property type="project" value="InterPro"/>
</dbReference>
<dbReference type="GO" id="GO:0005634">
    <property type="term" value="C:nucleus"/>
    <property type="evidence" value="ECO:0007669"/>
    <property type="project" value="UniProtKB-SubCell"/>
</dbReference>
<dbReference type="InterPro" id="IPR038718">
    <property type="entry name" value="SNF2-like_sf"/>
</dbReference>
<protein>
    <submittedName>
        <fullName evidence="8">Uncharacterized protein</fullName>
    </submittedName>
</protein>
<feature type="region of interest" description="Disordered" evidence="5">
    <location>
        <begin position="550"/>
        <end position="569"/>
    </location>
</feature>
<keyword evidence="4" id="KW-0539">Nucleus</keyword>
<dbReference type="InterPro" id="IPR009057">
    <property type="entry name" value="Homeodomain-like_sf"/>
</dbReference>
<evidence type="ECO:0000256" key="3">
    <source>
        <dbReference type="ARBA" id="ARBA00022840"/>
    </source>
</evidence>
<feature type="region of interest" description="Disordered" evidence="5">
    <location>
        <begin position="1"/>
        <end position="53"/>
    </location>
</feature>
<feature type="domain" description="SNF2 N-terminal" evidence="6">
    <location>
        <begin position="249"/>
        <end position="335"/>
    </location>
</feature>
<dbReference type="Gene3D" id="3.40.50.10810">
    <property type="entry name" value="Tandem AAA-ATPase domain"/>
    <property type="match status" value="1"/>
</dbReference>
<gene>
    <name evidence="8" type="ORF">GALMADRAFT_147142</name>
</gene>